<evidence type="ECO:0000313" key="1">
    <source>
        <dbReference type="EMBL" id="CAL1271579.1"/>
    </source>
</evidence>
<keyword evidence="2" id="KW-1185">Reference proteome</keyword>
<comment type="caution">
    <text evidence="1">The sequence shown here is derived from an EMBL/GenBank/DDBJ whole genome shotgun (WGS) entry which is preliminary data.</text>
</comment>
<dbReference type="AlphaFoldDB" id="A0AAV1ZKG9"/>
<dbReference type="EMBL" id="CAXIEN010000055">
    <property type="protein sequence ID" value="CAL1271579.1"/>
    <property type="molecule type" value="Genomic_DNA"/>
</dbReference>
<accession>A0AAV1ZKG9</accession>
<reference evidence="1 2" key="1">
    <citation type="submission" date="2024-04" db="EMBL/GenBank/DDBJ databases">
        <authorList>
            <person name="Rising A."/>
            <person name="Reimegard J."/>
            <person name="Sonavane S."/>
            <person name="Akerstrom W."/>
            <person name="Nylinder S."/>
            <person name="Hedman E."/>
            <person name="Kallberg Y."/>
        </authorList>
    </citation>
    <scope>NUCLEOTIDE SEQUENCE [LARGE SCALE GENOMIC DNA]</scope>
</reference>
<name>A0AAV1ZKG9_9ARAC</name>
<organism evidence="1 2">
    <name type="scientific">Larinioides sclopetarius</name>
    <dbReference type="NCBI Taxonomy" id="280406"/>
    <lineage>
        <taxon>Eukaryota</taxon>
        <taxon>Metazoa</taxon>
        <taxon>Ecdysozoa</taxon>
        <taxon>Arthropoda</taxon>
        <taxon>Chelicerata</taxon>
        <taxon>Arachnida</taxon>
        <taxon>Araneae</taxon>
        <taxon>Araneomorphae</taxon>
        <taxon>Entelegynae</taxon>
        <taxon>Araneoidea</taxon>
        <taxon>Araneidae</taxon>
        <taxon>Larinioides</taxon>
    </lineage>
</organism>
<sequence length="48" mass="5281">MSDVSNSAAAATKMKERINVGVEQQHSCTLKTPHLITLTTPNQELRET</sequence>
<evidence type="ECO:0000313" key="2">
    <source>
        <dbReference type="Proteomes" id="UP001497382"/>
    </source>
</evidence>
<dbReference type="Proteomes" id="UP001497382">
    <property type="component" value="Unassembled WGS sequence"/>
</dbReference>
<protein>
    <submittedName>
        <fullName evidence="1">Uncharacterized protein</fullName>
    </submittedName>
</protein>
<proteinExistence type="predicted"/>
<gene>
    <name evidence="1" type="ORF">LARSCL_LOCUS5893</name>
</gene>